<dbReference type="RefSeq" id="WP_022522745.1">
    <property type="nucleotide sequence ID" value="NZ_BAAADW010000004.1"/>
</dbReference>
<dbReference type="EMBL" id="CP054580">
    <property type="protein sequence ID" value="QKS24302.1"/>
    <property type="molecule type" value="Genomic_DNA"/>
</dbReference>
<dbReference type="NCBIfam" id="NF046101">
    <property type="entry name" value="PA3496_fam"/>
    <property type="match status" value="1"/>
</dbReference>
<gene>
    <name evidence="2" type="ORF">FX987_02076</name>
</gene>
<organism evidence="2 3">
    <name type="scientific">Vreelandella titanicae</name>
    <dbReference type="NCBI Taxonomy" id="664683"/>
    <lineage>
        <taxon>Bacteria</taxon>
        <taxon>Pseudomonadati</taxon>
        <taxon>Pseudomonadota</taxon>
        <taxon>Gammaproteobacteria</taxon>
        <taxon>Oceanospirillales</taxon>
        <taxon>Halomonadaceae</taxon>
        <taxon>Vreelandella</taxon>
    </lineage>
</organism>
<dbReference type="Proteomes" id="UP000509761">
    <property type="component" value="Chromosome"/>
</dbReference>
<proteinExistence type="predicted"/>
<feature type="compositionally biased region" description="Basic and acidic residues" evidence="1">
    <location>
        <begin position="1"/>
        <end position="12"/>
    </location>
</feature>
<evidence type="ECO:0000256" key="1">
    <source>
        <dbReference type="SAM" id="MobiDB-lite"/>
    </source>
</evidence>
<sequence length="75" mass="8890">MSRDPLSRETLSHETLGNETLDSDEFESLDAVNDDHYNRSKPSKADSLRARRQVEAWLEERRLQRAIEDDWDEEE</sequence>
<keyword evidence="3" id="KW-1185">Reference proteome</keyword>
<dbReference type="InterPro" id="IPR058059">
    <property type="entry name" value="PA3496-like"/>
</dbReference>
<evidence type="ECO:0000313" key="2">
    <source>
        <dbReference type="EMBL" id="QKS24302.1"/>
    </source>
</evidence>
<evidence type="ECO:0000313" key="3">
    <source>
        <dbReference type="Proteomes" id="UP000509761"/>
    </source>
</evidence>
<accession>A0A653URF8</accession>
<dbReference type="InterPro" id="IPR058510">
    <property type="entry name" value="DUF8197"/>
</dbReference>
<accession>A0A6N0YXP2</accession>
<reference evidence="2 3" key="1">
    <citation type="submission" date="2019-12" db="EMBL/GenBank/DDBJ databases">
        <title>Genome sequencing and assembly of endphytes of Porphyra tenera.</title>
        <authorList>
            <person name="Park J.M."/>
            <person name="Shin R."/>
            <person name="Jo S.H."/>
        </authorList>
    </citation>
    <scope>NUCLEOTIDE SEQUENCE [LARGE SCALE GENOMIC DNA]</scope>
    <source>
        <strain evidence="2 3">GPM3</strain>
    </source>
</reference>
<dbReference type="Pfam" id="PF26620">
    <property type="entry name" value="DUF8197"/>
    <property type="match status" value="1"/>
</dbReference>
<dbReference type="AlphaFoldDB" id="A0A653URF8"/>
<feature type="region of interest" description="Disordered" evidence="1">
    <location>
        <begin position="1"/>
        <end position="25"/>
    </location>
</feature>
<dbReference type="GeneID" id="69282399"/>
<protein>
    <submittedName>
        <fullName evidence="2">Uncharacterized protein</fullName>
    </submittedName>
</protein>
<name>A0A653URF8_9GAMM</name>